<organism evidence="1 2">
    <name type="scientific">Aspergillus novofumigatus (strain IBT 16806)</name>
    <dbReference type="NCBI Taxonomy" id="1392255"/>
    <lineage>
        <taxon>Eukaryota</taxon>
        <taxon>Fungi</taxon>
        <taxon>Dikarya</taxon>
        <taxon>Ascomycota</taxon>
        <taxon>Pezizomycotina</taxon>
        <taxon>Eurotiomycetes</taxon>
        <taxon>Eurotiomycetidae</taxon>
        <taxon>Eurotiales</taxon>
        <taxon>Aspergillaceae</taxon>
        <taxon>Aspergillus</taxon>
        <taxon>Aspergillus subgen. Fumigati</taxon>
    </lineage>
</organism>
<keyword evidence="2" id="KW-1185">Reference proteome</keyword>
<dbReference type="VEuPathDB" id="FungiDB:P174DRAFT_286928"/>
<accession>A0A2I1C141</accession>
<dbReference type="RefSeq" id="XP_024679898.1">
    <property type="nucleotide sequence ID" value="XM_024821572.1"/>
</dbReference>
<dbReference type="GeneID" id="36528898"/>
<comment type="caution">
    <text evidence="1">The sequence shown here is derived from an EMBL/GenBank/DDBJ whole genome shotgun (WGS) entry which is preliminary data.</text>
</comment>
<sequence length="111" mass="12533">MDPGAVCWRRGHNLLREYGLAFNNQLHTSTVERRRHTEALIEVCPSIIELQFSDAAQLALPTYPDLPEGEQVSGEEFDLVGTVQRSILANQLLDQHRLEACDEQRGHLLIA</sequence>
<evidence type="ECO:0000313" key="1">
    <source>
        <dbReference type="EMBL" id="PKX91303.1"/>
    </source>
</evidence>
<dbReference type="STRING" id="1392255.A0A2I1C141"/>
<reference evidence="2" key="1">
    <citation type="journal article" date="2018" name="Proc. Natl. Acad. Sci. U.S.A.">
        <title>Linking secondary metabolites to gene clusters through genome sequencing of six diverse Aspergillus species.</title>
        <authorList>
            <person name="Kaerboelling I."/>
            <person name="Vesth T.C."/>
            <person name="Frisvad J.C."/>
            <person name="Nybo J.L."/>
            <person name="Theobald S."/>
            <person name="Kuo A."/>
            <person name="Bowyer P."/>
            <person name="Matsuda Y."/>
            <person name="Mondo S."/>
            <person name="Lyhne E.K."/>
            <person name="Kogle M.E."/>
            <person name="Clum A."/>
            <person name="Lipzen A."/>
            <person name="Salamov A."/>
            <person name="Ngan C.Y."/>
            <person name="Daum C."/>
            <person name="Chiniquy J."/>
            <person name="Barry K."/>
            <person name="LaButti K."/>
            <person name="Haridas S."/>
            <person name="Simmons B.A."/>
            <person name="Magnuson J.K."/>
            <person name="Mortensen U.H."/>
            <person name="Larsen T.O."/>
            <person name="Grigoriev I.V."/>
            <person name="Baker S.E."/>
            <person name="Andersen M.R."/>
        </authorList>
    </citation>
    <scope>NUCLEOTIDE SEQUENCE [LARGE SCALE GENOMIC DNA]</scope>
    <source>
        <strain evidence="2">IBT 16806</strain>
    </source>
</reference>
<dbReference type="Proteomes" id="UP000234474">
    <property type="component" value="Unassembled WGS sequence"/>
</dbReference>
<dbReference type="EMBL" id="MSZS01000007">
    <property type="protein sequence ID" value="PKX91303.1"/>
    <property type="molecule type" value="Genomic_DNA"/>
</dbReference>
<evidence type="ECO:0000313" key="2">
    <source>
        <dbReference type="Proteomes" id="UP000234474"/>
    </source>
</evidence>
<protein>
    <submittedName>
        <fullName evidence="1">Uncharacterized protein</fullName>
    </submittedName>
</protein>
<proteinExistence type="predicted"/>
<gene>
    <name evidence="1" type="ORF">P174DRAFT_286928</name>
</gene>
<name>A0A2I1C141_ASPN1</name>
<dbReference type="AlphaFoldDB" id="A0A2I1C141"/>